<proteinExistence type="predicted"/>
<keyword evidence="3" id="KW-1185">Reference proteome</keyword>
<dbReference type="OrthoDB" id="7873042at2759"/>
<dbReference type="EMBL" id="CAJHJT010000001">
    <property type="protein sequence ID" value="CAD6991318.1"/>
    <property type="molecule type" value="Genomic_DNA"/>
</dbReference>
<accession>A0A811TYU3</accession>
<comment type="caution">
    <text evidence="2">The sequence shown here is derived from an EMBL/GenBank/DDBJ whole genome shotgun (WGS) entry which is preliminary data.</text>
</comment>
<feature type="compositionally biased region" description="Polar residues" evidence="1">
    <location>
        <begin position="328"/>
        <end position="342"/>
    </location>
</feature>
<feature type="region of interest" description="Disordered" evidence="1">
    <location>
        <begin position="30"/>
        <end position="59"/>
    </location>
</feature>
<gene>
    <name evidence="2" type="ORF">CCAP1982_LOCUS247</name>
</gene>
<name>A0A811TYU3_CERCA</name>
<feature type="region of interest" description="Disordered" evidence="1">
    <location>
        <begin position="102"/>
        <end position="204"/>
    </location>
</feature>
<feature type="compositionally biased region" description="Low complexity" evidence="1">
    <location>
        <begin position="189"/>
        <end position="204"/>
    </location>
</feature>
<feature type="compositionally biased region" description="Low complexity" evidence="1">
    <location>
        <begin position="46"/>
        <end position="58"/>
    </location>
</feature>
<evidence type="ECO:0000256" key="1">
    <source>
        <dbReference type="SAM" id="MobiDB-lite"/>
    </source>
</evidence>
<reference evidence="2" key="1">
    <citation type="submission" date="2020-11" db="EMBL/GenBank/DDBJ databases">
        <authorList>
            <person name="Whitehead M."/>
        </authorList>
    </citation>
    <scope>NUCLEOTIDE SEQUENCE</scope>
    <source>
        <strain evidence="2">EGII</strain>
    </source>
</reference>
<feature type="compositionally biased region" description="Low complexity" evidence="1">
    <location>
        <begin position="348"/>
        <end position="357"/>
    </location>
</feature>
<dbReference type="AlphaFoldDB" id="A0A811TYU3"/>
<feature type="compositionally biased region" description="Gly residues" evidence="1">
    <location>
        <begin position="395"/>
        <end position="404"/>
    </location>
</feature>
<protein>
    <submittedName>
        <fullName evidence="2">(Mediterranean fruit fly) hypothetical protein</fullName>
    </submittedName>
</protein>
<evidence type="ECO:0000313" key="3">
    <source>
        <dbReference type="Proteomes" id="UP000606786"/>
    </source>
</evidence>
<feature type="compositionally biased region" description="Low complexity" evidence="1">
    <location>
        <begin position="424"/>
        <end position="440"/>
    </location>
</feature>
<organism evidence="2 3">
    <name type="scientific">Ceratitis capitata</name>
    <name type="common">Mediterranean fruit fly</name>
    <name type="synonym">Tephritis capitata</name>
    <dbReference type="NCBI Taxonomy" id="7213"/>
    <lineage>
        <taxon>Eukaryota</taxon>
        <taxon>Metazoa</taxon>
        <taxon>Ecdysozoa</taxon>
        <taxon>Arthropoda</taxon>
        <taxon>Hexapoda</taxon>
        <taxon>Insecta</taxon>
        <taxon>Pterygota</taxon>
        <taxon>Neoptera</taxon>
        <taxon>Endopterygota</taxon>
        <taxon>Diptera</taxon>
        <taxon>Brachycera</taxon>
        <taxon>Muscomorpha</taxon>
        <taxon>Tephritoidea</taxon>
        <taxon>Tephritidae</taxon>
        <taxon>Ceratitis</taxon>
        <taxon>Ceratitis</taxon>
    </lineage>
</organism>
<dbReference type="Proteomes" id="UP000606786">
    <property type="component" value="Unassembled WGS sequence"/>
</dbReference>
<feature type="region of interest" description="Disordered" evidence="1">
    <location>
        <begin position="293"/>
        <end position="440"/>
    </location>
</feature>
<feature type="compositionally biased region" description="Gly residues" evidence="1">
    <location>
        <begin position="139"/>
        <end position="161"/>
    </location>
</feature>
<evidence type="ECO:0000313" key="2">
    <source>
        <dbReference type="EMBL" id="CAD6991318.1"/>
    </source>
</evidence>
<feature type="compositionally biased region" description="Polar residues" evidence="1">
    <location>
        <begin position="163"/>
        <end position="185"/>
    </location>
</feature>
<feature type="compositionally biased region" description="Basic and acidic residues" evidence="1">
    <location>
        <begin position="407"/>
        <end position="416"/>
    </location>
</feature>
<feature type="compositionally biased region" description="Polar residues" evidence="1">
    <location>
        <begin position="301"/>
        <end position="321"/>
    </location>
</feature>
<sequence>MIWFSLINLFDIYDEPSAIRHGGGVRRIPGRTLGGPRARRSNMHFSSSSGLSALSPSGRESVDPIAELLSQLSGVRRGGPQTSQLQQLQMQIQLERQQVTATRQQLERLPRRAHPMVSSSNSNATMPEVISTGPILSGSGSGGSGGSGASGSGSANGGGGNSCRTNEWTVNPSLTAQQQSQSGLTGSAGLNNRESGGSSGSVSGANGGNANNLLGMSIASGVVVSGVNGSGSAGDGQSQFLLTKFMQPTLSDTEWAEMERERSDRSQFVQALLLSTLSFDSLDAITISGVEAEREHRGESQETNSDNVNNEKVSAANTKCDSNARESLMNNNTDASAQTTNTSGSGSGRQQVHQQQQTSPEDIADEYKQLHQQQQQQPQQQTYASKKKATSNTGASGGAGGTGGKSTTDRGIERRGRPPPPPVGGAAAAAGSQPQPQHSR</sequence>
<feature type="compositionally biased region" description="Low complexity" evidence="1">
    <location>
        <begin position="372"/>
        <end position="381"/>
    </location>
</feature>